<reference evidence="2" key="1">
    <citation type="submission" date="2016-11" db="UniProtKB">
        <authorList>
            <consortium name="WormBaseParasite"/>
        </authorList>
    </citation>
    <scope>IDENTIFICATION</scope>
    <source>
        <strain evidence="2">KR3021</strain>
    </source>
</reference>
<dbReference type="Proteomes" id="UP000095286">
    <property type="component" value="Unplaced"/>
</dbReference>
<evidence type="ECO:0000313" key="2">
    <source>
        <dbReference type="WBParaSite" id="RSKR_0001094850.1"/>
    </source>
</evidence>
<dbReference type="WBParaSite" id="RSKR_0001094850.1">
    <property type="protein sequence ID" value="RSKR_0001094850.1"/>
    <property type="gene ID" value="RSKR_0001094850"/>
</dbReference>
<sequence>MEEGEKQLAKVNSFNYNSKTVRKNASMYETTLAKVFSKFNIPFTLSDDKHFQSLLSLTPPSAKKMCAVVIPNVGSEIKNKLRKDIGDSKFSLSFDETTHRKESFMTITIRYVNLENVLRTNMIQKLTISNSSDVCVVNQLLRKMDDVEEKEGGYLIATISIWIRQNGS</sequence>
<name>A0AC35UG43_9BILA</name>
<accession>A0AC35UG43</accession>
<evidence type="ECO:0000313" key="1">
    <source>
        <dbReference type="Proteomes" id="UP000095286"/>
    </source>
</evidence>
<protein>
    <submittedName>
        <fullName evidence="2">Zinc finger BED domain-containing protein 5</fullName>
    </submittedName>
</protein>
<proteinExistence type="predicted"/>
<organism evidence="1 2">
    <name type="scientific">Rhabditophanes sp. KR3021</name>
    <dbReference type="NCBI Taxonomy" id="114890"/>
    <lineage>
        <taxon>Eukaryota</taxon>
        <taxon>Metazoa</taxon>
        <taxon>Ecdysozoa</taxon>
        <taxon>Nematoda</taxon>
        <taxon>Chromadorea</taxon>
        <taxon>Rhabditida</taxon>
        <taxon>Tylenchina</taxon>
        <taxon>Panagrolaimomorpha</taxon>
        <taxon>Strongyloidoidea</taxon>
        <taxon>Alloionematidae</taxon>
        <taxon>Rhabditophanes</taxon>
    </lineage>
</organism>